<keyword evidence="3" id="KW-1185">Reference proteome</keyword>
<dbReference type="EMBL" id="JAKROA010000006">
    <property type="protein sequence ID" value="KAL5106369.1"/>
    <property type="molecule type" value="Genomic_DNA"/>
</dbReference>
<gene>
    <name evidence="2" type="ORF">TcWFU_008237</name>
</gene>
<keyword evidence="1" id="KW-0812">Transmembrane</keyword>
<keyword evidence="1" id="KW-0472">Membrane</keyword>
<dbReference type="Proteomes" id="UP001651158">
    <property type="component" value="Unassembled WGS sequence"/>
</dbReference>
<keyword evidence="1" id="KW-1133">Transmembrane helix</keyword>
<evidence type="ECO:0008006" key="4">
    <source>
        <dbReference type="Google" id="ProtNLM"/>
    </source>
</evidence>
<sequence>MTTGSFFKPPRSITPYLSSTLSLMEIGIFNLVIILTVAQSSLELQRWSRSTTDDFCQNPNRISIAGRASIRMVPEGGRIVLICCNLGNTSGHDHEQLLWTGPSQKPIINYFSNSIQAAQSRKYAVPDFSDKSHIGTKWGLMNNHTIKLRLESPEANLQGCCIFRT</sequence>
<reference evidence="2 3" key="1">
    <citation type="journal article" date="2022" name="Front. Cell. Infect. Microbiol.">
        <title>The Genomes of Two Strains of Taenia crassiceps the Animal Model for the Study of Human Cysticercosis.</title>
        <authorList>
            <person name="Bobes R.J."/>
            <person name="Estrada K."/>
            <person name="Rios-Valencia D.G."/>
            <person name="Calderon-Gallegos A."/>
            <person name="de la Torre P."/>
            <person name="Carrero J.C."/>
            <person name="Sanchez-Flores A."/>
            <person name="Laclette J.P."/>
        </authorList>
    </citation>
    <scope>NUCLEOTIDE SEQUENCE [LARGE SCALE GENOMIC DNA]</scope>
    <source>
        <strain evidence="2">WFUcys</strain>
    </source>
</reference>
<evidence type="ECO:0000256" key="1">
    <source>
        <dbReference type="SAM" id="Phobius"/>
    </source>
</evidence>
<proteinExistence type="predicted"/>
<comment type="caution">
    <text evidence="2">The sequence shown here is derived from an EMBL/GenBank/DDBJ whole genome shotgun (WGS) entry which is preliminary data.</text>
</comment>
<evidence type="ECO:0000313" key="3">
    <source>
        <dbReference type="Proteomes" id="UP001651158"/>
    </source>
</evidence>
<protein>
    <recommendedName>
        <fullName evidence="4">Ig-like domain-containing protein</fullName>
    </recommendedName>
</protein>
<organism evidence="2 3">
    <name type="scientific">Taenia crassiceps</name>
    <dbReference type="NCBI Taxonomy" id="6207"/>
    <lineage>
        <taxon>Eukaryota</taxon>
        <taxon>Metazoa</taxon>
        <taxon>Spiralia</taxon>
        <taxon>Lophotrochozoa</taxon>
        <taxon>Platyhelminthes</taxon>
        <taxon>Cestoda</taxon>
        <taxon>Eucestoda</taxon>
        <taxon>Cyclophyllidea</taxon>
        <taxon>Taeniidae</taxon>
        <taxon>Taenia</taxon>
    </lineage>
</organism>
<name>A0ABR4Q9R2_9CEST</name>
<feature type="transmembrane region" description="Helical" evidence="1">
    <location>
        <begin position="16"/>
        <end position="38"/>
    </location>
</feature>
<evidence type="ECO:0000313" key="2">
    <source>
        <dbReference type="EMBL" id="KAL5106369.1"/>
    </source>
</evidence>
<accession>A0ABR4Q9R2</accession>